<organism evidence="5 6">
    <name type="scientific">Tangfeifania diversioriginum</name>
    <dbReference type="NCBI Taxonomy" id="1168035"/>
    <lineage>
        <taxon>Bacteria</taxon>
        <taxon>Pseudomonadati</taxon>
        <taxon>Bacteroidota</taxon>
        <taxon>Bacteroidia</taxon>
        <taxon>Marinilabiliales</taxon>
        <taxon>Prolixibacteraceae</taxon>
        <taxon>Tangfeifania</taxon>
    </lineage>
</organism>
<keyword evidence="2" id="KW-1133">Transmembrane helix</keyword>
<accession>A0A1M6LUM4</accession>
<dbReference type="PANTHER" id="PTHR11715:SF3">
    <property type="entry name" value="GLYCINE CLEAVAGE SYSTEM H PROTEIN-RELATED"/>
    <property type="match status" value="1"/>
</dbReference>
<dbReference type="Pfam" id="PF12849">
    <property type="entry name" value="PBP_like_2"/>
    <property type="match status" value="1"/>
</dbReference>
<reference evidence="5 6" key="1">
    <citation type="submission" date="2016-11" db="EMBL/GenBank/DDBJ databases">
        <authorList>
            <person name="Jaros S."/>
            <person name="Januszkiewicz K."/>
            <person name="Wedrychowicz H."/>
        </authorList>
    </citation>
    <scope>NUCLEOTIDE SEQUENCE [LARGE SCALE GENOMIC DNA]</scope>
    <source>
        <strain evidence="5 6">DSM 27063</strain>
    </source>
</reference>
<feature type="transmembrane region" description="Helical" evidence="2">
    <location>
        <begin position="335"/>
        <end position="353"/>
    </location>
</feature>
<keyword evidence="3" id="KW-0732">Signal</keyword>
<dbReference type="AlphaFoldDB" id="A0A1M6LUM4"/>
<dbReference type="Gene3D" id="3.40.190.10">
    <property type="entry name" value="Periplasmic binding protein-like II"/>
    <property type="match status" value="2"/>
</dbReference>
<dbReference type="CDD" id="cd06848">
    <property type="entry name" value="GCS_H"/>
    <property type="match status" value="1"/>
</dbReference>
<dbReference type="EMBL" id="FQZE01000028">
    <property type="protein sequence ID" value="SHJ74863.1"/>
    <property type="molecule type" value="Genomic_DNA"/>
</dbReference>
<dbReference type="PANTHER" id="PTHR11715">
    <property type="entry name" value="GLYCINE CLEAVAGE SYSTEM H PROTEIN"/>
    <property type="match status" value="1"/>
</dbReference>
<evidence type="ECO:0000313" key="5">
    <source>
        <dbReference type="EMBL" id="SHJ74863.1"/>
    </source>
</evidence>
<dbReference type="SUPFAM" id="SSF51230">
    <property type="entry name" value="Single hybrid motif"/>
    <property type="match status" value="1"/>
</dbReference>
<dbReference type="Gene3D" id="2.40.50.100">
    <property type="match status" value="1"/>
</dbReference>
<dbReference type="InterPro" id="IPR011053">
    <property type="entry name" value="Single_hybrid_motif"/>
</dbReference>
<keyword evidence="2" id="KW-0812">Transmembrane</keyword>
<proteinExistence type="predicted"/>
<dbReference type="STRING" id="1168035.SAMN05444280_12838"/>
<keyword evidence="6" id="KW-1185">Reference proteome</keyword>
<dbReference type="Proteomes" id="UP000184050">
    <property type="component" value="Unassembled WGS sequence"/>
</dbReference>
<dbReference type="InterPro" id="IPR002930">
    <property type="entry name" value="GCV_H"/>
</dbReference>
<feature type="domain" description="PBP" evidence="4">
    <location>
        <begin position="35"/>
        <end position="290"/>
    </location>
</feature>
<dbReference type="GO" id="GO:0005960">
    <property type="term" value="C:glycine cleavage complex"/>
    <property type="evidence" value="ECO:0007669"/>
    <property type="project" value="InterPro"/>
</dbReference>
<sequence>MKNLLSTLSALSFLLFFTVASGSIANDNNPGEQQASAKKQNLEIVCSPELMSVTSNWVHNFRSSHPDVEIVVNESTDEMAVENGKLYFLTGDQKEKIQNNSLWEITIGHDVIVPIINSNNPLKDKLFEKGITPACFSNIVSENGNWSEIIGEGDNSAFRCYLLDHPQVISKVSACAKISPSNISAQKVTTVENLISAIQNDESAVGFCRLIDVIDADKNSFASNISILPFDKNQNGRIDGFEKIYSSPKDLSRGVWIGKYPKELSGEIYAAAAFKPTEGAAHDFLEWAITDGQEALAESGFSNLSSVEKTAGLLAMRSSVSQSGGAENASGISSGWRYILGMLAVILLIVALVRTNVKNTKTPGETREAPQAALNENSILVPGGLFYDKTHTWAFMEENGQVKIGINDFLQHVTGKVTQLKMKAAGQKIRKGEKILTLMHKGKQLSIYSPVTGVIKQQNEELLTNPSQLNSAPYTNGWVYQIEPANWVREISFMFMADRFRDWMKDEFTRLKDFMAIVVNASQLKLAQPVLQDGGELTDNVLANLDPEVWEEFQNQFIDTSK</sequence>
<keyword evidence="2" id="KW-0472">Membrane</keyword>
<dbReference type="Pfam" id="PF01597">
    <property type="entry name" value="GCV_H"/>
    <property type="match status" value="1"/>
</dbReference>
<keyword evidence="1" id="KW-0450">Lipoyl</keyword>
<dbReference type="SUPFAM" id="SSF53850">
    <property type="entry name" value="Periplasmic binding protein-like II"/>
    <property type="match status" value="1"/>
</dbReference>
<dbReference type="RefSeq" id="WP_175552550.1">
    <property type="nucleotide sequence ID" value="NZ_FQZE01000028.1"/>
</dbReference>
<evidence type="ECO:0000313" key="6">
    <source>
        <dbReference type="Proteomes" id="UP000184050"/>
    </source>
</evidence>
<gene>
    <name evidence="5" type="ORF">SAMN05444280_12838</name>
</gene>
<evidence type="ECO:0000256" key="2">
    <source>
        <dbReference type="SAM" id="Phobius"/>
    </source>
</evidence>
<evidence type="ECO:0000256" key="1">
    <source>
        <dbReference type="ARBA" id="ARBA00022823"/>
    </source>
</evidence>
<dbReference type="GO" id="GO:0005829">
    <property type="term" value="C:cytosol"/>
    <property type="evidence" value="ECO:0007669"/>
    <property type="project" value="TreeGrafter"/>
</dbReference>
<feature type="signal peptide" evidence="3">
    <location>
        <begin position="1"/>
        <end position="25"/>
    </location>
</feature>
<evidence type="ECO:0000256" key="3">
    <source>
        <dbReference type="SAM" id="SignalP"/>
    </source>
</evidence>
<name>A0A1M6LUM4_9BACT</name>
<protein>
    <submittedName>
        <fullName evidence="5">Glycine cleavage system H protein (Lipoate-binding)</fullName>
    </submittedName>
</protein>
<dbReference type="InterPro" id="IPR024370">
    <property type="entry name" value="PBP_domain"/>
</dbReference>
<dbReference type="InterPro" id="IPR033753">
    <property type="entry name" value="GCV_H/Fam206"/>
</dbReference>
<evidence type="ECO:0000259" key="4">
    <source>
        <dbReference type="Pfam" id="PF12849"/>
    </source>
</evidence>
<feature type="chain" id="PRO_5012816375" evidence="3">
    <location>
        <begin position="26"/>
        <end position="562"/>
    </location>
</feature>
<dbReference type="GO" id="GO:0019464">
    <property type="term" value="P:glycine decarboxylation via glycine cleavage system"/>
    <property type="evidence" value="ECO:0007669"/>
    <property type="project" value="InterPro"/>
</dbReference>
<dbReference type="GO" id="GO:0009249">
    <property type="term" value="P:protein lipoylation"/>
    <property type="evidence" value="ECO:0007669"/>
    <property type="project" value="TreeGrafter"/>
</dbReference>